<dbReference type="PANTHER" id="PTHR43244:SF1">
    <property type="entry name" value="5,10-METHYLENETETRAHYDROMETHANOPTERIN REDUCTASE"/>
    <property type="match status" value="1"/>
</dbReference>
<dbReference type="InterPro" id="IPR011251">
    <property type="entry name" value="Luciferase-like_dom"/>
</dbReference>
<dbReference type="RefSeq" id="WP_185294197.1">
    <property type="nucleotide sequence ID" value="NZ_AP023287.1"/>
</dbReference>
<proteinExistence type="predicted"/>
<dbReference type="PANTHER" id="PTHR43244">
    <property type="match status" value="1"/>
</dbReference>
<name>A0A6S6P1K7_9MYCO</name>
<evidence type="ECO:0000313" key="3">
    <source>
        <dbReference type="EMBL" id="BCI51207.1"/>
    </source>
</evidence>
<reference evidence="3 4" key="1">
    <citation type="submission" date="2020-07" db="EMBL/GenBank/DDBJ databases">
        <title>Complete genome sequence of Mycolicibacterium litorale like strain isolated from cardiac implantable electronic device infection.</title>
        <authorList>
            <person name="Fukano H."/>
            <person name="Miyama H."/>
            <person name="Hoshino Y."/>
        </authorList>
    </citation>
    <scope>NUCLEOTIDE SEQUENCE [LARGE SCALE GENOMIC DNA]</scope>
    <source>
        <strain evidence="3 4">NIIDNTM18</strain>
    </source>
</reference>
<sequence>MDISCAFATASNTPDHVAVAESLGYRRAWLYDSPAVITDVWMVLSRCAERTDRIGIGPGVLVPGVRHPMVNAAAIAELALQAPGRVAVAVGAGFTGRLAMGVRPMTWQTVADYVRCLRALLAGDTAEWEGARLRMLQAPGFGAPRPVDVPILIAADGPKGWSVAAELGDGLFSVTPPVPDAVPELRWRAQLAFGTVLDDDEDVTSPHALDALAAAANLHYHAVYRRFGPAATDALPGGREWRAALEARPRRERHLALHLVRPDPHCGVSFERLVTCRGAIGLTGTAAEVAARIARHAAAGVTELVYQPAGGDIERELRAFAAVARLDAREGHPAAGAPLG</sequence>
<dbReference type="Gene3D" id="3.20.20.30">
    <property type="entry name" value="Luciferase-like domain"/>
    <property type="match status" value="1"/>
</dbReference>
<evidence type="ECO:0000313" key="4">
    <source>
        <dbReference type="Proteomes" id="UP000515734"/>
    </source>
</evidence>
<dbReference type="InterPro" id="IPR036661">
    <property type="entry name" value="Luciferase-like_sf"/>
</dbReference>
<dbReference type="GO" id="GO:0016705">
    <property type="term" value="F:oxidoreductase activity, acting on paired donors, with incorporation or reduction of molecular oxygen"/>
    <property type="evidence" value="ECO:0007669"/>
    <property type="project" value="InterPro"/>
</dbReference>
<protein>
    <submittedName>
        <fullName evidence="3">5,10-methylenetetrahydromethanopterin reductase</fullName>
    </submittedName>
</protein>
<feature type="domain" description="Luciferase-like" evidence="2">
    <location>
        <begin position="10"/>
        <end position="302"/>
    </location>
</feature>
<dbReference type="Proteomes" id="UP000515734">
    <property type="component" value="Chromosome"/>
</dbReference>
<dbReference type="InterPro" id="IPR050564">
    <property type="entry name" value="F420-G6PD/mer"/>
</dbReference>
<dbReference type="EMBL" id="AP023287">
    <property type="protein sequence ID" value="BCI51207.1"/>
    <property type="molecule type" value="Genomic_DNA"/>
</dbReference>
<dbReference type="Pfam" id="PF00296">
    <property type="entry name" value="Bac_luciferase"/>
    <property type="match status" value="1"/>
</dbReference>
<dbReference type="SUPFAM" id="SSF51679">
    <property type="entry name" value="Bacterial luciferase-like"/>
    <property type="match status" value="1"/>
</dbReference>
<evidence type="ECO:0000259" key="2">
    <source>
        <dbReference type="Pfam" id="PF00296"/>
    </source>
</evidence>
<dbReference type="AlphaFoldDB" id="A0A6S6P1K7"/>
<evidence type="ECO:0000256" key="1">
    <source>
        <dbReference type="ARBA" id="ARBA00023002"/>
    </source>
</evidence>
<keyword evidence="1" id="KW-0560">Oxidoreductase</keyword>
<accession>A0A6S6P1K7</accession>
<organism evidence="3 4">
    <name type="scientific">Mycolicibacterium litorale</name>
    <dbReference type="NCBI Taxonomy" id="758802"/>
    <lineage>
        <taxon>Bacteria</taxon>
        <taxon>Bacillati</taxon>
        <taxon>Actinomycetota</taxon>
        <taxon>Actinomycetes</taxon>
        <taxon>Mycobacteriales</taxon>
        <taxon>Mycobacteriaceae</taxon>
        <taxon>Mycolicibacterium</taxon>
    </lineage>
</organism>
<gene>
    <name evidence="3" type="ORF">NIIDNTM18_04850</name>
</gene>